<dbReference type="GO" id="GO:0005975">
    <property type="term" value="P:carbohydrate metabolic process"/>
    <property type="evidence" value="ECO:0007669"/>
    <property type="project" value="InterPro"/>
</dbReference>
<dbReference type="PATRIC" id="fig|688269.3.peg.711"/>
<keyword evidence="3 11" id="KW-0132">Cell division</keyword>
<dbReference type="InterPro" id="IPR004276">
    <property type="entry name" value="GlycoTrans_28_N"/>
</dbReference>
<dbReference type="SUPFAM" id="SSF53756">
    <property type="entry name" value="UDP-Glycosyltransferase/glycogen phosphorylase"/>
    <property type="match status" value="1"/>
</dbReference>
<dbReference type="GO" id="GO:0005886">
    <property type="term" value="C:plasma membrane"/>
    <property type="evidence" value="ECO:0007669"/>
    <property type="project" value="UniProtKB-SubCell"/>
</dbReference>
<organism evidence="15 16">
    <name type="scientific">Pseudothermotoga thermarum DSM 5069</name>
    <dbReference type="NCBI Taxonomy" id="688269"/>
    <lineage>
        <taxon>Bacteria</taxon>
        <taxon>Thermotogati</taxon>
        <taxon>Thermotogota</taxon>
        <taxon>Thermotogae</taxon>
        <taxon>Thermotogales</taxon>
        <taxon>Thermotogaceae</taxon>
        <taxon>Pseudothermotoga</taxon>
    </lineage>
</organism>
<dbReference type="HAMAP" id="MF_00033">
    <property type="entry name" value="MurG"/>
    <property type="match status" value="1"/>
</dbReference>
<comment type="pathway">
    <text evidence="11">Cell wall biogenesis; peptidoglycan biosynthesis.</text>
</comment>
<dbReference type="KEGG" id="tta:Theth_0687"/>
<dbReference type="OrthoDB" id="9808936at2"/>
<dbReference type="PANTHER" id="PTHR21015">
    <property type="entry name" value="UDP-N-ACETYLGLUCOSAMINE--N-ACETYLMURAMYL-(PENTAPEPTIDE) PYROPHOSPHORYL-UNDECAPRENOL N-ACETYLGLUCOSAMINE TRANSFERASE 1"/>
    <property type="match status" value="1"/>
</dbReference>
<dbReference type="InterPro" id="IPR006009">
    <property type="entry name" value="GlcNAc_MurG"/>
</dbReference>
<evidence type="ECO:0000256" key="2">
    <source>
        <dbReference type="ARBA" id="ARBA00022519"/>
    </source>
</evidence>
<evidence type="ECO:0000313" key="16">
    <source>
        <dbReference type="Proteomes" id="UP000006804"/>
    </source>
</evidence>
<keyword evidence="9 11" id="KW-0131">Cell cycle</keyword>
<feature type="binding site" evidence="11">
    <location>
        <begin position="254"/>
        <end position="259"/>
    </location>
    <ligand>
        <name>UDP-N-acetyl-alpha-D-glucosamine</name>
        <dbReference type="ChEBI" id="CHEBI:57705"/>
    </ligand>
</feature>
<accession>F7YXX3</accession>
<evidence type="ECO:0000256" key="9">
    <source>
        <dbReference type="ARBA" id="ARBA00023306"/>
    </source>
</evidence>
<dbReference type="UniPathway" id="UPA00219"/>
<dbReference type="AlphaFoldDB" id="F7YXX3"/>
<dbReference type="GO" id="GO:0051991">
    <property type="term" value="F:UDP-N-acetyl-D-glucosamine:N-acetylmuramoyl-L-alanyl-D-glutamyl-meso-2,6-diaminopimelyl-D-alanyl-D-alanine-diphosphoundecaprenol 4-beta-N-acetylglucosaminlytransferase activity"/>
    <property type="evidence" value="ECO:0007669"/>
    <property type="project" value="RHEA"/>
</dbReference>
<comment type="similarity">
    <text evidence="11">Belongs to the glycosyltransferase 28 family. MurG subfamily.</text>
</comment>
<evidence type="ECO:0000256" key="5">
    <source>
        <dbReference type="ARBA" id="ARBA00022679"/>
    </source>
</evidence>
<dbReference type="GO" id="GO:0051301">
    <property type="term" value="P:cell division"/>
    <property type="evidence" value="ECO:0007669"/>
    <property type="project" value="UniProtKB-KW"/>
</dbReference>
<dbReference type="PANTHER" id="PTHR21015:SF22">
    <property type="entry name" value="GLYCOSYLTRANSFERASE"/>
    <property type="match status" value="1"/>
</dbReference>
<dbReference type="eggNOG" id="COG0707">
    <property type="taxonomic scope" value="Bacteria"/>
</dbReference>
<evidence type="ECO:0000313" key="15">
    <source>
        <dbReference type="EMBL" id="AEH50772.1"/>
    </source>
</evidence>
<keyword evidence="2" id="KW-0997">Cell inner membrane</keyword>
<reference evidence="15 16" key="1">
    <citation type="submission" date="2010-11" db="EMBL/GenBank/DDBJ databases">
        <title>The complete genome of Thermotoga thermarum DSM 5069.</title>
        <authorList>
            <consortium name="US DOE Joint Genome Institute (JGI-PGF)"/>
            <person name="Lucas S."/>
            <person name="Copeland A."/>
            <person name="Lapidus A."/>
            <person name="Bruce D."/>
            <person name="Goodwin L."/>
            <person name="Pitluck S."/>
            <person name="Kyrpides N."/>
            <person name="Mavromatis K."/>
            <person name="Ivanova N."/>
            <person name="Zeytun A."/>
            <person name="Brettin T."/>
            <person name="Detter J.C."/>
            <person name="Tapia R."/>
            <person name="Han C."/>
            <person name="Land M."/>
            <person name="Hauser L."/>
            <person name="Markowitz V."/>
            <person name="Cheng J.-F."/>
            <person name="Hugenholtz P."/>
            <person name="Woyke T."/>
            <person name="Wu D."/>
            <person name="Spring S."/>
            <person name="Schroeder M."/>
            <person name="Brambilla E."/>
            <person name="Klenk H.-P."/>
            <person name="Eisen J.A."/>
        </authorList>
    </citation>
    <scope>NUCLEOTIDE SEQUENCE [LARGE SCALE GENOMIC DNA]</scope>
    <source>
        <strain evidence="15 16">DSM 5069</strain>
    </source>
</reference>
<evidence type="ECO:0000256" key="4">
    <source>
        <dbReference type="ARBA" id="ARBA00022676"/>
    </source>
</evidence>
<keyword evidence="10 11" id="KW-0961">Cell wall biogenesis/degradation</keyword>
<gene>
    <name evidence="11" type="primary">murG</name>
    <name evidence="15" type="ORF">Theth_0687</name>
</gene>
<keyword evidence="12" id="KW-0175">Coiled coil</keyword>
<dbReference type="Pfam" id="PF03033">
    <property type="entry name" value="Glyco_transf_28"/>
    <property type="match status" value="1"/>
</dbReference>
<dbReference type="Proteomes" id="UP000006804">
    <property type="component" value="Chromosome"/>
</dbReference>
<feature type="binding site" evidence="11">
    <location>
        <begin position="10"/>
        <end position="12"/>
    </location>
    <ligand>
        <name>UDP-N-acetyl-alpha-D-glucosamine</name>
        <dbReference type="ChEBI" id="CHEBI:57705"/>
    </ligand>
</feature>
<dbReference type="GO" id="GO:0071555">
    <property type="term" value="P:cell wall organization"/>
    <property type="evidence" value="ECO:0007669"/>
    <property type="project" value="UniProtKB-KW"/>
</dbReference>
<evidence type="ECO:0000259" key="13">
    <source>
        <dbReference type="Pfam" id="PF03033"/>
    </source>
</evidence>
<dbReference type="GO" id="GO:0050511">
    <property type="term" value="F:undecaprenyldiphospho-muramoylpentapeptide beta-N-acetylglucosaminyltransferase activity"/>
    <property type="evidence" value="ECO:0007669"/>
    <property type="project" value="UniProtKB-UniRule"/>
</dbReference>
<keyword evidence="7 11" id="KW-0573">Peptidoglycan synthesis</keyword>
<evidence type="ECO:0000256" key="8">
    <source>
        <dbReference type="ARBA" id="ARBA00023136"/>
    </source>
</evidence>
<evidence type="ECO:0000256" key="1">
    <source>
        <dbReference type="ARBA" id="ARBA00022475"/>
    </source>
</evidence>
<protein>
    <recommendedName>
        <fullName evidence="11">UDP-N-acetylglucosamine--N-acetylmuramyl-(pentapeptide) pyrophosphoryl-undecaprenol N-acetylglucosamine transferase</fullName>
        <ecNumber evidence="11">2.4.1.227</ecNumber>
    </recommendedName>
    <alternativeName>
        <fullName evidence="11">Undecaprenyl-PP-MurNAc-pentapeptide-UDPGlcNAc GlcNAc transferase</fullName>
    </alternativeName>
</protein>
<evidence type="ECO:0000256" key="12">
    <source>
        <dbReference type="SAM" id="Coils"/>
    </source>
</evidence>
<feature type="binding site" evidence="11">
    <location>
        <position position="188"/>
    </location>
    <ligand>
        <name>UDP-N-acetyl-alpha-D-glucosamine</name>
        <dbReference type="ChEBI" id="CHEBI:57705"/>
    </ligand>
</feature>
<dbReference type="CDD" id="cd03785">
    <property type="entry name" value="GT28_MurG"/>
    <property type="match status" value="1"/>
</dbReference>
<name>F7YXX3_9THEM</name>
<sequence length="339" mass="38176">MKIAAAGGGTGGHLYPALAVLESIVKIKDIDVVYFCVARGLENKIIPLEHPEYKRVVVDIMGLKRPIINPVNIKRLLKIAKIKSMISSETKECDFGFLTGGYVSFPVGKALLSQHKPIFIQEQNIVPGLTNKVLSKNARKIFVGFEETVRYFPRSVRKNVIVTGNPIRIKENDEWNEAKDFVLVMGGSKGSEFLNSIMEQIYSIDHETTFVHITGDSNWTKRLSKFKNVLAYDYIYSMASVWRRARLVIARAGALTVSEMLYFGVPGVLIPWEGSAGRHQVKNAMYLEKTGRAVVLRQKDCNRDNLLAALKKAQRLQRQEEKKDNPATQIAKIILEEIL</sequence>
<feature type="domain" description="Glycosyltransferase family 28 N-terminal" evidence="13">
    <location>
        <begin position="3"/>
        <end position="142"/>
    </location>
</feature>
<keyword evidence="16" id="KW-1185">Reference proteome</keyword>
<dbReference type="Pfam" id="PF04101">
    <property type="entry name" value="Glyco_tran_28_C"/>
    <property type="match status" value="1"/>
</dbReference>
<evidence type="ECO:0000256" key="7">
    <source>
        <dbReference type="ARBA" id="ARBA00022984"/>
    </source>
</evidence>
<feature type="binding site" evidence="11">
    <location>
        <position position="280"/>
    </location>
    <ligand>
        <name>UDP-N-acetyl-alpha-D-glucosamine</name>
        <dbReference type="ChEBI" id="CHEBI:57705"/>
    </ligand>
</feature>
<feature type="binding site" evidence="11">
    <location>
        <position position="235"/>
    </location>
    <ligand>
        <name>UDP-N-acetyl-alpha-D-glucosamine</name>
        <dbReference type="ChEBI" id="CHEBI:57705"/>
    </ligand>
</feature>
<comment type="subcellular location">
    <subcellularLocation>
        <location evidence="11">Cell membrane</location>
        <topology evidence="11">Peripheral membrane protein</topology>
        <orientation evidence="11">Cytoplasmic side</orientation>
    </subcellularLocation>
</comment>
<dbReference type="EMBL" id="CP002351">
    <property type="protein sequence ID" value="AEH50772.1"/>
    <property type="molecule type" value="Genomic_DNA"/>
</dbReference>
<dbReference type="HOGENOM" id="CLU_037404_0_1_0"/>
<feature type="domain" description="Glycosyl transferase family 28 C-terminal" evidence="14">
    <location>
        <begin position="182"/>
        <end position="334"/>
    </location>
</feature>
<feature type="binding site" evidence="11">
    <location>
        <position position="124"/>
    </location>
    <ligand>
        <name>UDP-N-acetyl-alpha-D-glucosamine</name>
        <dbReference type="ChEBI" id="CHEBI:57705"/>
    </ligand>
</feature>
<keyword evidence="8 11" id="KW-0472">Membrane</keyword>
<comment type="function">
    <text evidence="11">Cell wall formation. Catalyzes the transfer of a GlcNAc subunit on undecaprenyl-pyrophosphoryl-MurNAc-pentapeptide (lipid intermediate I) to form undecaprenyl-pyrophosphoryl-MurNAc-(pentapeptide)GlcNAc (lipid intermediate II).</text>
</comment>
<dbReference type="STRING" id="688269.Theth_0687"/>
<keyword evidence="4 11" id="KW-0328">Glycosyltransferase</keyword>
<dbReference type="GO" id="GO:0008360">
    <property type="term" value="P:regulation of cell shape"/>
    <property type="evidence" value="ECO:0007669"/>
    <property type="project" value="UniProtKB-KW"/>
</dbReference>
<evidence type="ECO:0000256" key="6">
    <source>
        <dbReference type="ARBA" id="ARBA00022960"/>
    </source>
</evidence>
<dbReference type="EC" id="2.4.1.227" evidence="11"/>
<dbReference type="RefSeq" id="WP_013931994.1">
    <property type="nucleotide sequence ID" value="NC_015707.1"/>
</dbReference>
<keyword evidence="5 11" id="KW-0808">Transferase</keyword>
<proteinExistence type="inferred from homology"/>
<dbReference type="Gene3D" id="3.40.50.2000">
    <property type="entry name" value="Glycogen Phosphorylase B"/>
    <property type="match status" value="2"/>
</dbReference>
<keyword evidence="6 11" id="KW-0133">Cell shape</keyword>
<feature type="coiled-coil region" evidence="12">
    <location>
        <begin position="296"/>
        <end position="323"/>
    </location>
</feature>
<evidence type="ECO:0000259" key="14">
    <source>
        <dbReference type="Pfam" id="PF04101"/>
    </source>
</evidence>
<keyword evidence="1 11" id="KW-1003">Cell membrane</keyword>
<comment type="catalytic activity">
    <reaction evidence="11">
        <text>di-trans,octa-cis-undecaprenyl diphospho-N-acetyl-alpha-D-muramoyl-L-alanyl-D-glutamyl-meso-2,6-diaminopimeloyl-D-alanyl-D-alanine + UDP-N-acetyl-alpha-D-glucosamine = di-trans,octa-cis-undecaprenyl diphospho-[N-acetyl-alpha-D-glucosaminyl-(1-&gt;4)]-N-acetyl-alpha-D-muramoyl-L-alanyl-D-glutamyl-meso-2,6-diaminopimeloyl-D-alanyl-D-alanine + UDP + H(+)</text>
        <dbReference type="Rhea" id="RHEA:31227"/>
        <dbReference type="ChEBI" id="CHEBI:15378"/>
        <dbReference type="ChEBI" id="CHEBI:57705"/>
        <dbReference type="ChEBI" id="CHEBI:58223"/>
        <dbReference type="ChEBI" id="CHEBI:61387"/>
        <dbReference type="ChEBI" id="CHEBI:61388"/>
        <dbReference type="EC" id="2.4.1.227"/>
    </reaction>
</comment>
<evidence type="ECO:0000256" key="3">
    <source>
        <dbReference type="ARBA" id="ARBA00022618"/>
    </source>
</evidence>
<evidence type="ECO:0000256" key="10">
    <source>
        <dbReference type="ARBA" id="ARBA00023316"/>
    </source>
</evidence>
<evidence type="ECO:0000256" key="11">
    <source>
        <dbReference type="HAMAP-Rule" id="MF_00033"/>
    </source>
</evidence>
<dbReference type="InterPro" id="IPR007235">
    <property type="entry name" value="Glyco_trans_28_C"/>
</dbReference>
<dbReference type="GO" id="GO:0009252">
    <property type="term" value="P:peptidoglycan biosynthetic process"/>
    <property type="evidence" value="ECO:0007669"/>
    <property type="project" value="UniProtKB-UniRule"/>
</dbReference>
<feature type="binding site" evidence="11">
    <location>
        <position position="168"/>
    </location>
    <ligand>
        <name>UDP-N-acetyl-alpha-D-glucosamine</name>
        <dbReference type="ChEBI" id="CHEBI:57705"/>
    </ligand>
</feature>